<proteinExistence type="predicted"/>
<keyword evidence="3 6" id="KW-0812">Transmembrane</keyword>
<dbReference type="InterPro" id="IPR002797">
    <property type="entry name" value="Polysacc_synth"/>
</dbReference>
<dbReference type="RefSeq" id="WP_162205544.1">
    <property type="nucleotide sequence ID" value="NZ_VIRB01000061.1"/>
</dbReference>
<keyword evidence="4 6" id="KW-1133">Transmembrane helix</keyword>
<feature type="transmembrane region" description="Helical" evidence="6">
    <location>
        <begin position="445"/>
        <end position="464"/>
    </location>
</feature>
<evidence type="ECO:0000256" key="3">
    <source>
        <dbReference type="ARBA" id="ARBA00022692"/>
    </source>
</evidence>
<evidence type="ECO:0000313" key="7">
    <source>
        <dbReference type="EMBL" id="NDO68942.1"/>
    </source>
</evidence>
<sequence>MKENCVLKAGIGYTIGNYLIKGLTFLTIPIFARIMSASDYGTYNIFVAYEGIFVYLIGIGFETSLKKAYFKYGSLDSNSGLPLHYEGYASTVVSIIFVNALIWISLALLFRNQATKLLQLDIPSIVMLMLFSMGNAVVLCYNADVSITYNYKGYVKLGAINAIGSIALSILLMTLVFKEKTYLGRMLGSTSVITLLAFFILFFFLRIHKPEHIKEYISWGVRFCLPVVQHGIGQVILVNFDRIMIGRMIGSEASGIYSFAYNIFSIIYVTYRSLDPVWGTWFFERMNEGNYGAIKKYSSIYMLVILLLSSFIMLMSPELVILLGSSKYSDAIYCVIPIIAGGFFTFLYSLPCQVEYYREKTKHLALATVCAALVNIILNYIFIQKIGYVAVAYTTLATYILYFLFHFFLAYKIEGKHLFSRKAIIACSLIILCVSALALCTLRFVLVRYGIIVVMLVGGSLYVWKAHREMIMKLINRHQTK</sequence>
<feature type="transmembrane region" description="Helical" evidence="6">
    <location>
        <begin position="183"/>
        <end position="205"/>
    </location>
</feature>
<dbReference type="GO" id="GO:0005886">
    <property type="term" value="C:plasma membrane"/>
    <property type="evidence" value="ECO:0007669"/>
    <property type="project" value="UniProtKB-SubCell"/>
</dbReference>
<evidence type="ECO:0000256" key="6">
    <source>
        <dbReference type="SAM" id="Phobius"/>
    </source>
</evidence>
<feature type="transmembrane region" description="Helical" evidence="6">
    <location>
        <begin position="423"/>
        <end position="439"/>
    </location>
</feature>
<dbReference type="EMBL" id="VIRB01000061">
    <property type="protein sequence ID" value="NDO68942.1"/>
    <property type="molecule type" value="Genomic_DNA"/>
</dbReference>
<dbReference type="InterPro" id="IPR050833">
    <property type="entry name" value="Poly_Biosynth_Transport"/>
</dbReference>
<feature type="transmembrane region" description="Helical" evidence="6">
    <location>
        <begin position="122"/>
        <end position="142"/>
    </location>
</feature>
<evidence type="ECO:0000313" key="8">
    <source>
        <dbReference type="Proteomes" id="UP000474104"/>
    </source>
</evidence>
<feature type="transmembrane region" description="Helical" evidence="6">
    <location>
        <begin position="88"/>
        <end position="110"/>
    </location>
</feature>
<reference evidence="7 8" key="1">
    <citation type="submission" date="2019-07" db="EMBL/GenBank/DDBJ databases">
        <title>Draft genome sequences of 15 bacterial species constituting the stable defined intestinal microbiota of the GM15 gnotobiotic mouse model.</title>
        <authorList>
            <person name="Elie C."/>
            <person name="Mathieu A."/>
            <person name="Saliou A."/>
            <person name="Darnaud M."/>
            <person name="Leulier F."/>
            <person name="Tamellini A."/>
        </authorList>
    </citation>
    <scope>NUCLEOTIDE SEQUENCE [LARGE SCALE GENOMIC DNA]</scope>
    <source>
        <strain evidence="8">ASF 502</strain>
    </source>
</reference>
<protein>
    <submittedName>
        <fullName evidence="7">Oligosaccharide flippase family protein</fullName>
    </submittedName>
</protein>
<dbReference type="Pfam" id="PF01943">
    <property type="entry name" value="Polysacc_synt"/>
    <property type="match status" value="1"/>
</dbReference>
<gene>
    <name evidence="7" type="ORF">FMM80_09715</name>
</gene>
<feature type="transmembrane region" description="Helical" evidence="6">
    <location>
        <begin position="330"/>
        <end position="351"/>
    </location>
</feature>
<dbReference type="Proteomes" id="UP000474104">
    <property type="component" value="Unassembled WGS sequence"/>
</dbReference>
<accession>A0A9X5C6Z3</accession>
<dbReference type="PANTHER" id="PTHR30250">
    <property type="entry name" value="PST FAMILY PREDICTED COLANIC ACID TRANSPORTER"/>
    <property type="match status" value="1"/>
</dbReference>
<keyword evidence="2" id="KW-1003">Cell membrane</keyword>
<keyword evidence="5 6" id="KW-0472">Membrane</keyword>
<feature type="transmembrane region" description="Helical" evidence="6">
    <location>
        <begin position="12"/>
        <end position="34"/>
    </location>
</feature>
<feature type="transmembrane region" description="Helical" evidence="6">
    <location>
        <begin position="300"/>
        <end position="324"/>
    </location>
</feature>
<feature type="transmembrane region" description="Helical" evidence="6">
    <location>
        <begin position="40"/>
        <end position="61"/>
    </location>
</feature>
<evidence type="ECO:0000256" key="1">
    <source>
        <dbReference type="ARBA" id="ARBA00004651"/>
    </source>
</evidence>
<name>A0A9X5C6Z3_9FIRM</name>
<feature type="transmembrane region" description="Helical" evidence="6">
    <location>
        <begin position="363"/>
        <end position="382"/>
    </location>
</feature>
<comment type="subcellular location">
    <subcellularLocation>
        <location evidence="1">Cell membrane</location>
        <topology evidence="1">Multi-pass membrane protein</topology>
    </subcellularLocation>
</comment>
<organism evidence="7 8">
    <name type="scientific">Schaedlerella arabinosiphila</name>
    <dbReference type="NCBI Taxonomy" id="2044587"/>
    <lineage>
        <taxon>Bacteria</taxon>
        <taxon>Bacillati</taxon>
        <taxon>Bacillota</taxon>
        <taxon>Clostridia</taxon>
        <taxon>Lachnospirales</taxon>
        <taxon>Lachnospiraceae</taxon>
        <taxon>Schaedlerella</taxon>
    </lineage>
</organism>
<dbReference type="PANTHER" id="PTHR30250:SF11">
    <property type="entry name" value="O-ANTIGEN TRANSPORTER-RELATED"/>
    <property type="match status" value="1"/>
</dbReference>
<evidence type="ECO:0000256" key="2">
    <source>
        <dbReference type="ARBA" id="ARBA00022475"/>
    </source>
</evidence>
<comment type="caution">
    <text evidence="7">The sequence shown here is derived from an EMBL/GenBank/DDBJ whole genome shotgun (WGS) entry which is preliminary data.</text>
</comment>
<evidence type="ECO:0000256" key="4">
    <source>
        <dbReference type="ARBA" id="ARBA00022989"/>
    </source>
</evidence>
<feature type="transmembrane region" description="Helical" evidence="6">
    <location>
        <begin position="154"/>
        <end position="177"/>
    </location>
</feature>
<dbReference type="AlphaFoldDB" id="A0A9X5C6Z3"/>
<evidence type="ECO:0000256" key="5">
    <source>
        <dbReference type="ARBA" id="ARBA00023136"/>
    </source>
</evidence>
<feature type="transmembrane region" description="Helical" evidence="6">
    <location>
        <begin position="388"/>
        <end position="411"/>
    </location>
</feature>